<dbReference type="InterPro" id="IPR036318">
    <property type="entry name" value="FAD-bd_PCMH-like_sf"/>
</dbReference>
<evidence type="ECO:0000313" key="9">
    <source>
        <dbReference type="Proteomes" id="UP000241247"/>
    </source>
</evidence>
<feature type="region of interest" description="Disordered" evidence="6">
    <location>
        <begin position="467"/>
        <end position="490"/>
    </location>
</feature>
<name>A0A2T5BI42_MYCDI</name>
<evidence type="ECO:0000313" key="8">
    <source>
        <dbReference type="EMBL" id="PTM98553.1"/>
    </source>
</evidence>
<dbReference type="PANTHER" id="PTHR42973:SF39">
    <property type="entry name" value="FAD-BINDING PCMH-TYPE DOMAIN-CONTAINING PROTEIN"/>
    <property type="match status" value="1"/>
</dbReference>
<dbReference type="InterPro" id="IPR012951">
    <property type="entry name" value="BBE"/>
</dbReference>
<evidence type="ECO:0000256" key="5">
    <source>
        <dbReference type="ARBA" id="ARBA00023002"/>
    </source>
</evidence>
<keyword evidence="9" id="KW-1185">Reference proteome</keyword>
<dbReference type="GO" id="GO:0071949">
    <property type="term" value="F:FAD binding"/>
    <property type="evidence" value="ECO:0007669"/>
    <property type="project" value="InterPro"/>
</dbReference>
<sequence length="490" mass="52713">MSDVQFTKREGGSIALSNDALNALQTQLRGRLCLPDDAGYDEARTIWNAMIDRRPGAVVRCHGASDVMRAVSFARDNGLLLSVRGGGHNIAGNAVCEGGLLIDLSPMRSVHVDPQTRTARVEPGATLGDFDKEAQAFGLATPLGINSTTGVAGLTLGGGFGWLSRKFGFTIDNLLSADVVTADGRLVQASATENPDLFWAIRGGGGNFGVVTSFEFKLHPVGPDVVAGLIVHPFANAREILARYREVAAAASDDLTIWVVLRPAPPLPFLPEEVHGKAILVLAVCYVGEPGRADEALAPLRAIGDPIADVIGLQPFVSWQAAFDPLLTPGAFNYWKSHNFTSLSDGLLDVLVEHVGALPTAECEIFIGQLGGASGRVASDETAFPHRDAKFAMNVHTRWRDRADERASIEWARALFAAAAPHATGGVYVNFMPEDETDRVAQAYGGNYERLAMLKARYDPDNIFRLNQNVRPTSEAERRTSTTSERSLQR</sequence>
<keyword evidence="5" id="KW-0560">Oxidoreductase</keyword>
<dbReference type="InterPro" id="IPR016166">
    <property type="entry name" value="FAD-bd_PCMH"/>
</dbReference>
<keyword evidence="4" id="KW-0274">FAD</keyword>
<feature type="domain" description="FAD-binding PCMH-type" evidence="7">
    <location>
        <begin position="51"/>
        <end position="221"/>
    </location>
</feature>
<dbReference type="InterPro" id="IPR006093">
    <property type="entry name" value="Oxy_OxRdtase_FAD_BS"/>
</dbReference>
<evidence type="ECO:0000259" key="7">
    <source>
        <dbReference type="PROSITE" id="PS51387"/>
    </source>
</evidence>
<dbReference type="AlphaFoldDB" id="A0A2T5BI42"/>
<evidence type="ECO:0000256" key="1">
    <source>
        <dbReference type="ARBA" id="ARBA00001974"/>
    </source>
</evidence>
<dbReference type="Pfam" id="PF01565">
    <property type="entry name" value="FAD_binding_4"/>
    <property type="match status" value="1"/>
</dbReference>
<dbReference type="RefSeq" id="WP_108000932.1">
    <property type="nucleotide sequence ID" value="NZ_JBHEEX010000008.1"/>
</dbReference>
<dbReference type="OrthoDB" id="9775082at2"/>
<dbReference type="SUPFAM" id="SSF56176">
    <property type="entry name" value="FAD-binding/transporter-associated domain-like"/>
    <property type="match status" value="1"/>
</dbReference>
<accession>A0A2T5BI42</accession>
<comment type="similarity">
    <text evidence="2">Belongs to the oxygen-dependent FAD-linked oxidoreductase family.</text>
</comment>
<dbReference type="Gene3D" id="3.40.462.20">
    <property type="match status" value="1"/>
</dbReference>
<reference evidence="8 9" key="1">
    <citation type="submission" date="2018-04" db="EMBL/GenBank/DDBJ databases">
        <title>Genomic Encyclopedia of Type Strains, Phase IV (KMG-IV): sequencing the most valuable type-strain genomes for metagenomic binning, comparative biology and taxonomic classification.</title>
        <authorList>
            <person name="Goeker M."/>
        </authorList>
    </citation>
    <scope>NUCLEOTIDE SEQUENCE [LARGE SCALE GENOMIC DNA]</scope>
    <source>
        <strain evidence="8 9">DSM 7138</strain>
    </source>
</reference>
<dbReference type="Gene3D" id="3.30.465.10">
    <property type="match status" value="1"/>
</dbReference>
<dbReference type="InterPro" id="IPR050416">
    <property type="entry name" value="FAD-linked_Oxidoreductase"/>
</dbReference>
<dbReference type="Pfam" id="PF08031">
    <property type="entry name" value="BBE"/>
    <property type="match status" value="1"/>
</dbReference>
<gene>
    <name evidence="8" type="ORF">C7449_101218</name>
</gene>
<dbReference type="GO" id="GO:0016491">
    <property type="term" value="F:oxidoreductase activity"/>
    <property type="evidence" value="ECO:0007669"/>
    <property type="project" value="UniProtKB-KW"/>
</dbReference>
<keyword evidence="3" id="KW-0285">Flavoprotein</keyword>
<evidence type="ECO:0000256" key="4">
    <source>
        <dbReference type="ARBA" id="ARBA00022827"/>
    </source>
</evidence>
<dbReference type="PROSITE" id="PS00862">
    <property type="entry name" value="OX2_COVAL_FAD"/>
    <property type="match status" value="1"/>
</dbReference>
<dbReference type="InterPro" id="IPR006094">
    <property type="entry name" value="Oxid_FAD_bind_N"/>
</dbReference>
<dbReference type="PANTHER" id="PTHR42973">
    <property type="entry name" value="BINDING OXIDOREDUCTASE, PUTATIVE (AFU_ORTHOLOGUE AFUA_1G17690)-RELATED"/>
    <property type="match status" value="1"/>
</dbReference>
<proteinExistence type="inferred from homology"/>
<dbReference type="PROSITE" id="PS51387">
    <property type="entry name" value="FAD_PCMH"/>
    <property type="match status" value="1"/>
</dbReference>
<dbReference type="InterPro" id="IPR016167">
    <property type="entry name" value="FAD-bd_PCMH_sub1"/>
</dbReference>
<comment type="cofactor">
    <cofactor evidence="1">
        <name>FAD</name>
        <dbReference type="ChEBI" id="CHEBI:57692"/>
    </cofactor>
</comment>
<dbReference type="Proteomes" id="UP000241247">
    <property type="component" value="Unassembled WGS sequence"/>
</dbReference>
<organism evidence="8 9">
    <name type="scientific">Mycoplana dimorpha</name>
    <dbReference type="NCBI Taxonomy" id="28320"/>
    <lineage>
        <taxon>Bacteria</taxon>
        <taxon>Pseudomonadati</taxon>
        <taxon>Pseudomonadota</taxon>
        <taxon>Alphaproteobacteria</taxon>
        <taxon>Hyphomicrobiales</taxon>
        <taxon>Rhizobiaceae</taxon>
        <taxon>Mycoplana</taxon>
    </lineage>
</organism>
<evidence type="ECO:0000256" key="2">
    <source>
        <dbReference type="ARBA" id="ARBA00005466"/>
    </source>
</evidence>
<evidence type="ECO:0000256" key="3">
    <source>
        <dbReference type="ARBA" id="ARBA00022630"/>
    </source>
</evidence>
<dbReference type="Gene3D" id="3.30.43.10">
    <property type="entry name" value="Uridine Diphospho-n-acetylenolpyruvylglucosamine Reductase, domain 2"/>
    <property type="match status" value="1"/>
</dbReference>
<evidence type="ECO:0000256" key="6">
    <source>
        <dbReference type="SAM" id="MobiDB-lite"/>
    </source>
</evidence>
<dbReference type="EMBL" id="PZZZ01000001">
    <property type="protein sequence ID" value="PTM98553.1"/>
    <property type="molecule type" value="Genomic_DNA"/>
</dbReference>
<dbReference type="InterPro" id="IPR016169">
    <property type="entry name" value="FAD-bd_PCMH_sub2"/>
</dbReference>
<comment type="caution">
    <text evidence="8">The sequence shown here is derived from an EMBL/GenBank/DDBJ whole genome shotgun (WGS) entry which is preliminary data.</text>
</comment>
<protein>
    <submittedName>
        <fullName evidence="8">FAD/FMN-containing dehydrogenase</fullName>
    </submittedName>
</protein>
<feature type="compositionally biased region" description="Low complexity" evidence="6">
    <location>
        <begin position="481"/>
        <end position="490"/>
    </location>
</feature>